<gene>
    <name evidence="1" type="ORF">CXB65_13625</name>
</gene>
<dbReference type="EMBL" id="PJCG01000021">
    <property type="protein sequence ID" value="PKI22349.1"/>
    <property type="molecule type" value="Genomic_DNA"/>
</dbReference>
<reference evidence="1 2" key="1">
    <citation type="submission" date="2017-12" db="EMBL/GenBank/DDBJ databases">
        <title>Isolation and characterization of an aerobic denitrifying Pseudomonas monteilii CY06 from aquaculture ponds.</title>
        <authorList>
            <person name="Ma Q."/>
            <person name="Cai Y."/>
            <person name="He Z."/>
        </authorList>
    </citation>
    <scope>NUCLEOTIDE SEQUENCE [LARGE SCALE GENOMIC DNA]</scope>
    <source>
        <strain evidence="1 2">CY06</strain>
    </source>
</reference>
<protein>
    <submittedName>
        <fullName evidence="1">Uncharacterized protein</fullName>
    </submittedName>
</protein>
<name>A0A2N1IRZ1_9PSED</name>
<evidence type="ECO:0000313" key="1">
    <source>
        <dbReference type="EMBL" id="PKI22349.1"/>
    </source>
</evidence>
<dbReference type="Proteomes" id="UP000233399">
    <property type="component" value="Unassembled WGS sequence"/>
</dbReference>
<sequence>MSKTPKKAFNLRKIMRTIHLEHSFDVLDEFHSLLRSAAIHSEKRLQEEYEGITPANFEHELDMEDYRSILVDDFHQLVEVKKLGHALAISGLYRQVETHIKRVLRVTFPDIGKNKIKKIVSGEPQAEIDGSVLDGFDAVNELRMLNNLIKHAESIADVELANAYPGWVAGKELHDLDKAYDRLKPIVKRYVRAFVHEAYARSDAFEVAPEGGTS</sequence>
<comment type="caution">
    <text evidence="1">The sequence shown here is derived from an EMBL/GenBank/DDBJ whole genome shotgun (WGS) entry which is preliminary data.</text>
</comment>
<proteinExistence type="predicted"/>
<evidence type="ECO:0000313" key="2">
    <source>
        <dbReference type="Proteomes" id="UP000233399"/>
    </source>
</evidence>
<accession>A0A2N1IRZ1</accession>
<dbReference type="RefSeq" id="WP_101196345.1">
    <property type="nucleotide sequence ID" value="NZ_PJCG01000021.1"/>
</dbReference>
<organism evidence="1 2">
    <name type="scientific">Pseudomonas monteilii</name>
    <dbReference type="NCBI Taxonomy" id="76759"/>
    <lineage>
        <taxon>Bacteria</taxon>
        <taxon>Pseudomonadati</taxon>
        <taxon>Pseudomonadota</taxon>
        <taxon>Gammaproteobacteria</taxon>
        <taxon>Pseudomonadales</taxon>
        <taxon>Pseudomonadaceae</taxon>
        <taxon>Pseudomonas</taxon>
    </lineage>
</organism>
<dbReference type="AlphaFoldDB" id="A0A2N1IRZ1"/>